<evidence type="ECO:0000256" key="1">
    <source>
        <dbReference type="ARBA" id="ARBA00022448"/>
    </source>
</evidence>
<protein>
    <submittedName>
        <fullName evidence="8">PTS cellobiose transporter subunit IIA</fullName>
    </submittedName>
</protein>
<evidence type="ECO:0000313" key="8">
    <source>
        <dbReference type="EMBL" id="MRX56321.1"/>
    </source>
</evidence>
<evidence type="ECO:0000256" key="4">
    <source>
        <dbReference type="ARBA" id="ARBA00022683"/>
    </source>
</evidence>
<dbReference type="Gene3D" id="1.20.58.80">
    <property type="entry name" value="Phosphotransferase system, lactose/cellobiose-type IIA subunit"/>
    <property type="match status" value="1"/>
</dbReference>
<dbReference type="Proteomes" id="UP000441585">
    <property type="component" value="Unassembled WGS sequence"/>
</dbReference>
<evidence type="ECO:0000313" key="9">
    <source>
        <dbReference type="Proteomes" id="UP000441585"/>
    </source>
</evidence>
<dbReference type="PANTHER" id="PTHR34382:SF7">
    <property type="entry name" value="PTS SYSTEM N,N'-DIACETYLCHITOBIOSE-SPECIFIC EIIA COMPONENT"/>
    <property type="match status" value="1"/>
</dbReference>
<name>A0A6I2MIH9_9BACI</name>
<evidence type="ECO:0000256" key="7">
    <source>
        <dbReference type="PROSITE-ProRule" id="PRU00418"/>
    </source>
</evidence>
<feature type="modified residue" description="Phosphohistidine; by HPr" evidence="7">
    <location>
        <position position="78"/>
    </location>
</feature>
<dbReference type="AlphaFoldDB" id="A0A6I2MIH9"/>
<dbReference type="InterPro" id="IPR036542">
    <property type="entry name" value="PTS_IIA_lac/cel_sf"/>
</dbReference>
<reference evidence="8 9" key="1">
    <citation type="submission" date="2019-11" db="EMBL/GenBank/DDBJ databases">
        <title>Bacillus idriensis genome.</title>
        <authorList>
            <person name="Konopka E.N."/>
            <person name="Newman J.D."/>
        </authorList>
    </citation>
    <scope>NUCLEOTIDE SEQUENCE [LARGE SCALE GENOMIC DNA]</scope>
    <source>
        <strain evidence="8 9">DSM 19097</strain>
    </source>
</reference>
<comment type="cofactor">
    <cofactor evidence="6">
        <name>Mg(2+)</name>
        <dbReference type="ChEBI" id="CHEBI:18420"/>
    </cofactor>
    <text evidence="6">Binds 1 Mg(2+) ion per trimer.</text>
</comment>
<accession>A0A6I2MIH9</accession>
<evidence type="ECO:0000256" key="6">
    <source>
        <dbReference type="PIRSR" id="PIRSR000699-2"/>
    </source>
</evidence>
<evidence type="ECO:0000256" key="3">
    <source>
        <dbReference type="ARBA" id="ARBA00022679"/>
    </source>
</evidence>
<evidence type="ECO:0000256" key="5">
    <source>
        <dbReference type="PIRSR" id="PIRSR000699-1"/>
    </source>
</evidence>
<comment type="caution">
    <text evidence="8">The sequence shown here is derived from an EMBL/GenBank/DDBJ whole genome shotgun (WGS) entry which is preliminary data.</text>
</comment>
<dbReference type="PANTHER" id="PTHR34382">
    <property type="entry name" value="PTS SYSTEM N,N'-DIACETYLCHITOBIOSE-SPECIFIC EIIA COMPONENT"/>
    <property type="match status" value="1"/>
</dbReference>
<feature type="binding site" evidence="6">
    <location>
        <position position="81"/>
    </location>
    <ligand>
        <name>Mg(2+)</name>
        <dbReference type="ChEBI" id="CHEBI:18420"/>
        <note>ligand shared between all trimeric partners</note>
    </ligand>
</feature>
<sequence>MNKEQLYELSFHLIAHSGNARSLAMEAIQACKKGNFDLAFEKLEEADKEFVKAHRFQTELIQKEAGGEKYDLPIILVHAQDHLMTAMTVKDLAAEIVEIYQHTKKV</sequence>
<proteinExistence type="predicted"/>
<keyword evidence="3" id="KW-0808">Transferase</keyword>
<dbReference type="PIRSF" id="PIRSF000699">
    <property type="entry name" value="PTS_IILac_III"/>
    <property type="match status" value="1"/>
</dbReference>
<dbReference type="GO" id="GO:0009401">
    <property type="term" value="P:phosphoenolpyruvate-dependent sugar phosphotransferase system"/>
    <property type="evidence" value="ECO:0007669"/>
    <property type="project" value="UniProtKB-KW"/>
</dbReference>
<keyword evidence="2" id="KW-0762">Sugar transport</keyword>
<dbReference type="GO" id="GO:0016740">
    <property type="term" value="F:transferase activity"/>
    <property type="evidence" value="ECO:0007669"/>
    <property type="project" value="UniProtKB-KW"/>
</dbReference>
<dbReference type="EMBL" id="WKKF01000011">
    <property type="protein sequence ID" value="MRX56321.1"/>
    <property type="molecule type" value="Genomic_DNA"/>
</dbReference>
<gene>
    <name evidence="8" type="primary">celC</name>
    <name evidence="8" type="ORF">GJU41_20370</name>
</gene>
<dbReference type="RefSeq" id="WP_070875824.1">
    <property type="nucleotide sequence ID" value="NZ_CAJFZX010000009.1"/>
</dbReference>
<keyword evidence="6" id="KW-0479">Metal-binding</keyword>
<dbReference type="Pfam" id="PF02255">
    <property type="entry name" value="PTS_IIA"/>
    <property type="match status" value="1"/>
</dbReference>
<feature type="active site" description="Tele-phosphohistidine intermediate" evidence="5">
    <location>
        <position position="78"/>
    </location>
</feature>
<evidence type="ECO:0000256" key="2">
    <source>
        <dbReference type="ARBA" id="ARBA00022597"/>
    </source>
</evidence>
<organism evidence="8 9">
    <name type="scientific">Metabacillus idriensis</name>
    <dbReference type="NCBI Taxonomy" id="324768"/>
    <lineage>
        <taxon>Bacteria</taxon>
        <taxon>Bacillati</taxon>
        <taxon>Bacillota</taxon>
        <taxon>Bacilli</taxon>
        <taxon>Bacillales</taxon>
        <taxon>Bacillaceae</taxon>
        <taxon>Metabacillus</taxon>
    </lineage>
</organism>
<dbReference type="PROSITE" id="PS51095">
    <property type="entry name" value="PTS_EIIA_TYPE_3"/>
    <property type="match status" value="1"/>
</dbReference>
<keyword evidence="1" id="KW-0813">Transport</keyword>
<dbReference type="CDD" id="cd00215">
    <property type="entry name" value="PTS_IIA_lac"/>
    <property type="match status" value="1"/>
</dbReference>
<keyword evidence="6" id="KW-0460">Magnesium</keyword>
<dbReference type="GO" id="GO:0046872">
    <property type="term" value="F:metal ion binding"/>
    <property type="evidence" value="ECO:0007669"/>
    <property type="project" value="UniProtKB-KW"/>
</dbReference>
<dbReference type="SUPFAM" id="SSF46973">
    <property type="entry name" value="Enzyme IIa from lactose specific PTS, IIa-lac"/>
    <property type="match status" value="1"/>
</dbReference>
<keyword evidence="4" id="KW-0598">Phosphotransferase system</keyword>
<dbReference type="InterPro" id="IPR003188">
    <property type="entry name" value="PTS_IIA_lac/cel"/>
</dbReference>
<keyword evidence="9" id="KW-1185">Reference proteome</keyword>